<evidence type="ECO:0000313" key="3">
    <source>
        <dbReference type="Proteomes" id="UP000321570"/>
    </source>
</evidence>
<dbReference type="Proteomes" id="UP000321570">
    <property type="component" value="Unassembled WGS sequence"/>
</dbReference>
<feature type="region of interest" description="Disordered" evidence="1">
    <location>
        <begin position="290"/>
        <end position="348"/>
    </location>
</feature>
<keyword evidence="3" id="KW-1185">Reference proteome</keyword>
<feature type="region of interest" description="Disordered" evidence="1">
    <location>
        <begin position="100"/>
        <end position="140"/>
    </location>
</feature>
<feature type="region of interest" description="Disordered" evidence="1">
    <location>
        <begin position="158"/>
        <end position="208"/>
    </location>
</feature>
<feature type="region of interest" description="Disordered" evidence="1">
    <location>
        <begin position="1"/>
        <end position="40"/>
    </location>
</feature>
<name>A0A564ZC68_HYMDI</name>
<accession>A0A564ZC68</accession>
<reference evidence="2 3" key="1">
    <citation type="submission" date="2019-07" db="EMBL/GenBank/DDBJ databases">
        <authorList>
            <person name="Jastrzebski P J."/>
            <person name="Paukszto L."/>
            <person name="Jastrzebski P J."/>
        </authorList>
    </citation>
    <scope>NUCLEOTIDE SEQUENCE [LARGE SCALE GENOMIC DNA]</scope>
    <source>
        <strain evidence="2 3">WMS-il1</strain>
    </source>
</reference>
<gene>
    <name evidence="2" type="ORF">WMSIL1_LOCUS14549</name>
</gene>
<feature type="compositionally biased region" description="Basic residues" evidence="1">
    <location>
        <begin position="121"/>
        <end position="134"/>
    </location>
</feature>
<protein>
    <submittedName>
        <fullName evidence="2">Uncharacterized protein</fullName>
    </submittedName>
</protein>
<evidence type="ECO:0000313" key="2">
    <source>
        <dbReference type="EMBL" id="VUZ57060.1"/>
    </source>
</evidence>
<feature type="non-terminal residue" evidence="2">
    <location>
        <position position="348"/>
    </location>
</feature>
<dbReference type="EMBL" id="CABIJS010000709">
    <property type="protein sequence ID" value="VUZ57060.1"/>
    <property type="molecule type" value="Genomic_DNA"/>
</dbReference>
<feature type="compositionally biased region" description="Polar residues" evidence="1">
    <location>
        <begin position="106"/>
        <end position="120"/>
    </location>
</feature>
<organism evidence="2 3">
    <name type="scientific">Hymenolepis diminuta</name>
    <name type="common">Rat tapeworm</name>
    <dbReference type="NCBI Taxonomy" id="6216"/>
    <lineage>
        <taxon>Eukaryota</taxon>
        <taxon>Metazoa</taxon>
        <taxon>Spiralia</taxon>
        <taxon>Lophotrochozoa</taxon>
        <taxon>Platyhelminthes</taxon>
        <taxon>Cestoda</taxon>
        <taxon>Eucestoda</taxon>
        <taxon>Cyclophyllidea</taxon>
        <taxon>Hymenolepididae</taxon>
        <taxon>Hymenolepis</taxon>
    </lineage>
</organism>
<evidence type="ECO:0000256" key="1">
    <source>
        <dbReference type="SAM" id="MobiDB-lite"/>
    </source>
</evidence>
<feature type="compositionally biased region" description="Polar residues" evidence="1">
    <location>
        <begin position="7"/>
        <end position="29"/>
    </location>
</feature>
<feature type="compositionally biased region" description="Polar residues" evidence="1">
    <location>
        <begin position="290"/>
        <end position="311"/>
    </location>
</feature>
<sequence>MHASIGQVGNNSLTSLQQSHTNHPISSSMPVCGSGETEHESMQTHDHSALAIALSYNVQEDSEGGTLVDTLDSNMLANRCVTCLPVAACLRRGTTPKSADLCLSSGPMQTPQSQSSGLTTSRKKHHHHHRKHRLQPIPLSGAASAQEVAARYNMSLAESSSGSSSESEFESDVCSTSAETSSSSNSSRRGDDEVDTQDQQHGFRRLLGTSTSSIGAGVSLRPILSGFNQHHYRLQQNWREDATISPDNRRNSPARQFLGTPDVKPVTVESHGWLASAKRLTSALSESLTRRALSSNPSTSCKPSPATTPQLLSRGPKSVGIAQVIRPEPPSLESGGGSSFEDSRRRPS</sequence>
<dbReference type="AlphaFoldDB" id="A0A564ZC68"/>
<proteinExistence type="predicted"/>
<feature type="compositionally biased region" description="Low complexity" evidence="1">
    <location>
        <begin position="158"/>
        <end position="187"/>
    </location>
</feature>